<sequence>MIKTGKYRIKCRECKFFDTTNLVGLGYCSKRNSNVDYHGTRCDLFEKDINWGKKMIDSERRLQELQK</sequence>
<reference evidence="1" key="1">
    <citation type="journal article" date="2015" name="Nature">
        <title>Complex archaea that bridge the gap between prokaryotes and eukaryotes.</title>
        <authorList>
            <person name="Spang A."/>
            <person name="Saw J.H."/>
            <person name="Jorgensen S.L."/>
            <person name="Zaremba-Niedzwiedzka K."/>
            <person name="Martijn J."/>
            <person name="Lind A.E."/>
            <person name="van Eijk R."/>
            <person name="Schleper C."/>
            <person name="Guy L."/>
            <person name="Ettema T.J."/>
        </authorList>
    </citation>
    <scope>NUCLEOTIDE SEQUENCE</scope>
</reference>
<comment type="caution">
    <text evidence="1">The sequence shown here is derived from an EMBL/GenBank/DDBJ whole genome shotgun (WGS) entry which is preliminary data.</text>
</comment>
<dbReference type="EMBL" id="LAZR01039240">
    <property type="protein sequence ID" value="KKL17485.1"/>
    <property type="molecule type" value="Genomic_DNA"/>
</dbReference>
<accession>A0A0F9B764</accession>
<organism evidence="1">
    <name type="scientific">marine sediment metagenome</name>
    <dbReference type="NCBI Taxonomy" id="412755"/>
    <lineage>
        <taxon>unclassified sequences</taxon>
        <taxon>metagenomes</taxon>
        <taxon>ecological metagenomes</taxon>
    </lineage>
</organism>
<gene>
    <name evidence="1" type="ORF">LCGC14_2485070</name>
</gene>
<evidence type="ECO:0000313" key="1">
    <source>
        <dbReference type="EMBL" id="KKL17485.1"/>
    </source>
</evidence>
<protein>
    <submittedName>
        <fullName evidence="1">Uncharacterized protein</fullName>
    </submittedName>
</protein>
<name>A0A0F9B764_9ZZZZ</name>
<proteinExistence type="predicted"/>
<dbReference type="AlphaFoldDB" id="A0A0F9B764"/>